<dbReference type="InterPro" id="IPR017853">
    <property type="entry name" value="GH"/>
</dbReference>
<dbReference type="AlphaFoldDB" id="A0A926F8L2"/>
<protein>
    <submittedName>
        <fullName evidence="8">Endo-1,4-beta-xylanase</fullName>
    </submittedName>
</protein>
<reference evidence="8" key="1">
    <citation type="submission" date="2020-08" db="EMBL/GenBank/DDBJ databases">
        <title>Genome public.</title>
        <authorList>
            <person name="Liu C."/>
            <person name="Sun Q."/>
        </authorList>
    </citation>
    <scope>NUCLEOTIDE SEQUENCE</scope>
    <source>
        <strain evidence="8">NSJ-50</strain>
    </source>
</reference>
<proteinExistence type="predicted"/>
<dbReference type="InterPro" id="IPR008979">
    <property type="entry name" value="Galactose-bd-like_sf"/>
</dbReference>
<dbReference type="PROSITE" id="PS00591">
    <property type="entry name" value="GH10_1"/>
    <property type="match status" value="1"/>
</dbReference>
<evidence type="ECO:0000256" key="6">
    <source>
        <dbReference type="SAM" id="SignalP"/>
    </source>
</evidence>
<keyword evidence="4" id="KW-0624">Polysaccharide degradation</keyword>
<name>A0A926F8L2_9FIRM</name>
<dbReference type="SUPFAM" id="SSF49785">
    <property type="entry name" value="Galactose-binding domain-like"/>
    <property type="match status" value="1"/>
</dbReference>
<dbReference type="PROSITE" id="PS51760">
    <property type="entry name" value="GH10_2"/>
    <property type="match status" value="1"/>
</dbReference>
<feature type="signal peptide" evidence="6">
    <location>
        <begin position="1"/>
        <end position="20"/>
    </location>
</feature>
<evidence type="ECO:0000256" key="3">
    <source>
        <dbReference type="ARBA" id="ARBA00023295"/>
    </source>
</evidence>
<dbReference type="InterPro" id="IPR031158">
    <property type="entry name" value="GH10_AS"/>
</dbReference>
<dbReference type="GO" id="GO:0000272">
    <property type="term" value="P:polysaccharide catabolic process"/>
    <property type="evidence" value="ECO:0007669"/>
    <property type="project" value="UniProtKB-KW"/>
</dbReference>
<dbReference type="Gene3D" id="2.60.120.260">
    <property type="entry name" value="Galactose-binding domain-like"/>
    <property type="match status" value="2"/>
</dbReference>
<evidence type="ECO:0000256" key="4">
    <source>
        <dbReference type="ARBA" id="ARBA00023326"/>
    </source>
</evidence>
<evidence type="ECO:0000259" key="7">
    <source>
        <dbReference type="PROSITE" id="PS51760"/>
    </source>
</evidence>
<accession>A0A926F8L2</accession>
<dbReference type="EMBL" id="JACRTE010000003">
    <property type="protein sequence ID" value="MBC8595940.1"/>
    <property type="molecule type" value="Genomic_DNA"/>
</dbReference>
<keyword evidence="3" id="KW-0326">Glycosidase</keyword>
<gene>
    <name evidence="8" type="ORF">H8706_03530</name>
</gene>
<feature type="domain" description="GH10" evidence="7">
    <location>
        <begin position="560"/>
        <end position="977"/>
    </location>
</feature>
<evidence type="ECO:0000256" key="1">
    <source>
        <dbReference type="ARBA" id="ARBA00022801"/>
    </source>
</evidence>
<organism evidence="8 9">
    <name type="scientific">Qingrenia yutianensis</name>
    <dbReference type="NCBI Taxonomy" id="2763676"/>
    <lineage>
        <taxon>Bacteria</taxon>
        <taxon>Bacillati</taxon>
        <taxon>Bacillota</taxon>
        <taxon>Clostridia</taxon>
        <taxon>Eubacteriales</taxon>
        <taxon>Oscillospiraceae</taxon>
        <taxon>Qingrenia</taxon>
    </lineage>
</organism>
<dbReference type="GO" id="GO:0004553">
    <property type="term" value="F:hydrolase activity, hydrolyzing O-glycosyl compounds"/>
    <property type="evidence" value="ECO:0007669"/>
    <property type="project" value="InterPro"/>
</dbReference>
<dbReference type="Pfam" id="PF00331">
    <property type="entry name" value="Glyco_hydro_10"/>
    <property type="match status" value="1"/>
</dbReference>
<feature type="chain" id="PRO_5036828777" evidence="6">
    <location>
        <begin position="21"/>
        <end position="1003"/>
    </location>
</feature>
<keyword evidence="2" id="KW-0119">Carbohydrate metabolism</keyword>
<keyword evidence="1" id="KW-0378">Hydrolase</keyword>
<dbReference type="RefSeq" id="WP_262431519.1">
    <property type="nucleotide sequence ID" value="NZ_JACRTE010000003.1"/>
</dbReference>
<feature type="active site" description="Nucleophile" evidence="5">
    <location>
        <position position="885"/>
    </location>
</feature>
<sequence>MKKIFTSLLTVVLVFTNAFALNNIKSVWANVPVTRGDEDYSPYKNADGKRIANITVDYGEKSSGEVKSVAAVFGADGALKSISSDLLKAENGRYTGSYNVEISETEDETVKFFCLDKDTLTPGAKAETYAKSDFYSLTQYSVLNDTDDYKYRTHVSFGNGIPDMILPKSDGIFAVTDEVSANSGSKVMKVSGKQKDSDSWIIEAKNIDRNTKTLDFSCYVRLPEDKTKAINFQVEAFVPFNSTDGTVTKMKCIKPKANGTNSEWVSVKNNVWTKIYVTLDLSGFDLSQPNDATYKNVFFGLRNGSDTNVSPTVANRTDFYVDDITLTADTYGRYFDDSIDAEIEEISDKTKLGYRFAFENVTTDNLTTANTAEYAITTDTAHTGARSLKVYNRTSDTGTAAVTFSNPPSDMTSLDFSCYLKLGGSKTQNVNFWIEACVPYYLKDGTQKSSYFNVNPEGKTSPYVSISKNGWTRINGTLDLSDYDFSNPKDSAKTEIFIRIRNGTDKNDGKNNKCDYYIDDFYVVSNVSGAFWDDMDYVNPKIPDTVSKTAYKTMPIETEPQNIPNLKDVYKDYFKIGACIWTGTESDTSKFGKLIKKHFNSLVNDGIMKMPSILKIQNDGTLDYDYTDVDKFMDWASGNGFDDVVGHTFFWETLNWCSYSLKNPSNTLSANADDYKNRETLLSFMKEYITNVMKHCEGDGGADEYVHNGTSYNPENWHISAWDVVNEAVWGMTAPTPESGNKDKISYAHVKGNNPYYAYYDLIGADYIKYAFKYASECKTANNYTTELRYNDYDLYCENKQYADYFNAKADGVYYLIRGLLDEGIEVNTVGFQSHYYSNYADGVNVKFYNPANTTRFYTFDDFLEHTEYLLDKWISLGLDLNITELDIQAMARLDGNAKLNLYANGITKSAEKNQTRMYAELFKRYKERKDSITRVTFWSPADKHQYYDLRNESVEYPGIFDRNCEAKPMYWAIINPEEYLKDPDGNYEKISEGTYPLMTSGN</sequence>
<evidence type="ECO:0000256" key="2">
    <source>
        <dbReference type="ARBA" id="ARBA00023277"/>
    </source>
</evidence>
<evidence type="ECO:0000256" key="5">
    <source>
        <dbReference type="PROSITE-ProRule" id="PRU10061"/>
    </source>
</evidence>
<dbReference type="InterPro" id="IPR001000">
    <property type="entry name" value="GH10_dom"/>
</dbReference>
<evidence type="ECO:0000313" key="8">
    <source>
        <dbReference type="EMBL" id="MBC8595940.1"/>
    </source>
</evidence>
<keyword evidence="9" id="KW-1185">Reference proteome</keyword>
<evidence type="ECO:0000313" key="9">
    <source>
        <dbReference type="Proteomes" id="UP000647416"/>
    </source>
</evidence>
<dbReference type="Proteomes" id="UP000647416">
    <property type="component" value="Unassembled WGS sequence"/>
</dbReference>
<dbReference type="Gene3D" id="3.20.20.80">
    <property type="entry name" value="Glycosidases"/>
    <property type="match status" value="1"/>
</dbReference>
<keyword evidence="6" id="KW-0732">Signal</keyword>
<comment type="caution">
    <text evidence="8">The sequence shown here is derived from an EMBL/GenBank/DDBJ whole genome shotgun (WGS) entry which is preliminary data.</text>
</comment>
<dbReference type="SMART" id="SM00633">
    <property type="entry name" value="Glyco_10"/>
    <property type="match status" value="1"/>
</dbReference>
<dbReference type="SUPFAM" id="SSF51445">
    <property type="entry name" value="(Trans)glycosidases"/>
    <property type="match status" value="1"/>
</dbReference>